<dbReference type="InterPro" id="IPR016187">
    <property type="entry name" value="CTDL_fold"/>
</dbReference>
<dbReference type="PROSITE" id="PS50041">
    <property type="entry name" value="C_TYPE_LECTIN_2"/>
    <property type="match status" value="1"/>
</dbReference>
<dbReference type="InterPro" id="IPR050801">
    <property type="entry name" value="Ca-Dep_Lectins_ImmuneDev"/>
</dbReference>
<evidence type="ECO:0000313" key="5">
    <source>
        <dbReference type="RefSeq" id="XP_022814237.1"/>
    </source>
</evidence>
<protein>
    <submittedName>
        <fullName evidence="5">Hemolymph lipopolysaccharide-binding protein-like</fullName>
    </submittedName>
</protein>
<dbReference type="RefSeq" id="XP_022814237.1">
    <property type="nucleotide sequence ID" value="XM_022958469.1"/>
</dbReference>
<dbReference type="Proteomes" id="UP000301870">
    <property type="component" value="Chromosome 1"/>
</dbReference>
<keyword evidence="4" id="KW-1185">Reference proteome</keyword>
<feature type="signal peptide" evidence="2">
    <location>
        <begin position="1"/>
        <end position="15"/>
    </location>
</feature>
<dbReference type="PANTHER" id="PTHR22801:SF63">
    <property type="entry name" value="C-TYPE LECTIN DOMAIN-CONTAINING PROTEIN"/>
    <property type="match status" value="1"/>
</dbReference>
<proteinExistence type="predicted"/>
<dbReference type="OrthoDB" id="7244412at2759"/>
<dbReference type="CDD" id="cd00037">
    <property type="entry name" value="CLECT"/>
    <property type="match status" value="1"/>
</dbReference>
<feature type="domain" description="C-type lectin" evidence="3">
    <location>
        <begin position="94"/>
        <end position="214"/>
    </location>
</feature>
<keyword evidence="2" id="KW-0732">Signal</keyword>
<dbReference type="InterPro" id="IPR016186">
    <property type="entry name" value="C-type_lectin-like/link_sf"/>
</dbReference>
<evidence type="ECO:0000259" key="3">
    <source>
        <dbReference type="PROSITE" id="PS50041"/>
    </source>
</evidence>
<sequence>MIKLICLILLPVVLGSFLRPPPVPVPIPTPAPTPAPKPVPTPSPVPVPTPAPKPVPTPAPKPVPTPAPKPVPTPAPTPIKPIPNKEPQKNEVIFTFHTNAATFEDAKKICKQEGGRIAVVTSKAVEDKMLQLFRSAGPIKNAYMGWDQQAFIGMHYSNGKWLTLDGKPAPYINWSTTWYGGQPSNPVWQSCGSLLKQGAMDDVQCNVKLAFFCEKTLPCDCDV</sequence>
<gene>
    <name evidence="5" type="primary">LOC111348020</name>
</gene>
<dbReference type="AlphaFoldDB" id="A0A9J7DQ69"/>
<dbReference type="Pfam" id="PF00059">
    <property type="entry name" value="Lectin_C"/>
    <property type="match status" value="1"/>
</dbReference>
<reference evidence="5" key="1">
    <citation type="submission" date="2025-08" db="UniProtKB">
        <authorList>
            <consortium name="RefSeq"/>
        </authorList>
    </citation>
    <scope>IDENTIFICATION</scope>
    <source>
        <strain evidence="5">Ishihara</strain>
        <tissue evidence="5">Whole body</tissue>
    </source>
</reference>
<dbReference type="Gene3D" id="3.10.100.10">
    <property type="entry name" value="Mannose-Binding Protein A, subunit A"/>
    <property type="match status" value="1"/>
</dbReference>
<dbReference type="KEGG" id="sliu:111348020"/>
<evidence type="ECO:0000256" key="2">
    <source>
        <dbReference type="SAM" id="SignalP"/>
    </source>
</evidence>
<organism evidence="4 5">
    <name type="scientific">Spodoptera litura</name>
    <name type="common">Asian cotton leafworm</name>
    <dbReference type="NCBI Taxonomy" id="69820"/>
    <lineage>
        <taxon>Eukaryota</taxon>
        <taxon>Metazoa</taxon>
        <taxon>Ecdysozoa</taxon>
        <taxon>Arthropoda</taxon>
        <taxon>Hexapoda</taxon>
        <taxon>Insecta</taxon>
        <taxon>Pterygota</taxon>
        <taxon>Neoptera</taxon>
        <taxon>Endopterygota</taxon>
        <taxon>Lepidoptera</taxon>
        <taxon>Glossata</taxon>
        <taxon>Ditrysia</taxon>
        <taxon>Noctuoidea</taxon>
        <taxon>Noctuidae</taxon>
        <taxon>Amphipyrinae</taxon>
        <taxon>Spodoptera</taxon>
    </lineage>
</organism>
<accession>A0A9J7DQ69</accession>
<evidence type="ECO:0000256" key="1">
    <source>
        <dbReference type="SAM" id="MobiDB-lite"/>
    </source>
</evidence>
<evidence type="ECO:0000313" key="4">
    <source>
        <dbReference type="Proteomes" id="UP000301870"/>
    </source>
</evidence>
<dbReference type="SMART" id="SM00034">
    <property type="entry name" value="CLECT"/>
    <property type="match status" value="1"/>
</dbReference>
<feature type="region of interest" description="Disordered" evidence="1">
    <location>
        <begin position="32"/>
        <end position="86"/>
    </location>
</feature>
<dbReference type="PANTHER" id="PTHR22801">
    <property type="entry name" value="LITHOSTATHINE"/>
    <property type="match status" value="1"/>
</dbReference>
<dbReference type="InterPro" id="IPR001304">
    <property type="entry name" value="C-type_lectin-like"/>
</dbReference>
<feature type="chain" id="PRO_5039909539" evidence="2">
    <location>
        <begin position="16"/>
        <end position="223"/>
    </location>
</feature>
<dbReference type="SUPFAM" id="SSF56436">
    <property type="entry name" value="C-type lectin-like"/>
    <property type="match status" value="1"/>
</dbReference>
<dbReference type="GeneID" id="111348020"/>
<name>A0A9J7DQ69_SPOLT</name>
<feature type="compositionally biased region" description="Pro residues" evidence="1">
    <location>
        <begin position="32"/>
        <end position="81"/>
    </location>
</feature>